<dbReference type="EMBL" id="CAJVPZ010030090">
    <property type="protein sequence ID" value="CAG8735888.1"/>
    <property type="molecule type" value="Genomic_DNA"/>
</dbReference>
<evidence type="ECO:0000313" key="1">
    <source>
        <dbReference type="EMBL" id="CAG8735888.1"/>
    </source>
</evidence>
<gene>
    <name evidence="1" type="ORF">RFULGI_LOCUS12485</name>
</gene>
<sequence>STQQEVVICQAAAIDCQMQISTQEWPTTMKNLITALIYTTLIIPKKAK</sequence>
<comment type="caution">
    <text evidence="1">The sequence shown here is derived from an EMBL/GenBank/DDBJ whole genome shotgun (WGS) entry which is preliminary data.</text>
</comment>
<feature type="non-terminal residue" evidence="1">
    <location>
        <position position="1"/>
    </location>
</feature>
<protein>
    <submittedName>
        <fullName evidence="1">18726_t:CDS:1</fullName>
    </submittedName>
</protein>
<evidence type="ECO:0000313" key="2">
    <source>
        <dbReference type="Proteomes" id="UP000789396"/>
    </source>
</evidence>
<keyword evidence="2" id="KW-1185">Reference proteome</keyword>
<accession>A0A9N9NI02</accession>
<proteinExistence type="predicted"/>
<feature type="non-terminal residue" evidence="1">
    <location>
        <position position="48"/>
    </location>
</feature>
<dbReference type="Proteomes" id="UP000789396">
    <property type="component" value="Unassembled WGS sequence"/>
</dbReference>
<name>A0A9N9NI02_9GLOM</name>
<dbReference type="AlphaFoldDB" id="A0A9N9NI02"/>
<reference evidence="1" key="1">
    <citation type="submission" date="2021-06" db="EMBL/GenBank/DDBJ databases">
        <authorList>
            <person name="Kallberg Y."/>
            <person name="Tangrot J."/>
            <person name="Rosling A."/>
        </authorList>
    </citation>
    <scope>NUCLEOTIDE SEQUENCE</scope>
    <source>
        <strain evidence="1">IN212</strain>
    </source>
</reference>
<dbReference type="OrthoDB" id="2487385at2759"/>
<organism evidence="1 2">
    <name type="scientific">Racocetra fulgida</name>
    <dbReference type="NCBI Taxonomy" id="60492"/>
    <lineage>
        <taxon>Eukaryota</taxon>
        <taxon>Fungi</taxon>
        <taxon>Fungi incertae sedis</taxon>
        <taxon>Mucoromycota</taxon>
        <taxon>Glomeromycotina</taxon>
        <taxon>Glomeromycetes</taxon>
        <taxon>Diversisporales</taxon>
        <taxon>Gigasporaceae</taxon>
        <taxon>Racocetra</taxon>
    </lineage>
</organism>